<dbReference type="OrthoDB" id="3239at10239"/>
<organism evidence="4 6">
    <name type="scientific">Prochlorococcus phage P-SSM2</name>
    <dbReference type="NCBI Taxonomy" id="268746"/>
    <lineage>
        <taxon>Viruses</taxon>
        <taxon>Duplodnaviria</taxon>
        <taxon>Heunggongvirae</taxon>
        <taxon>Uroviricota</taxon>
        <taxon>Caudoviricetes</taxon>
        <taxon>Pantevenvirales</taxon>
        <taxon>Kyanoviridae</taxon>
        <taxon>Salacisavirus</taxon>
        <taxon>Salacisavirus pssm2</taxon>
    </lineage>
</organism>
<dbReference type="KEGG" id="vg:3294270"/>
<dbReference type="InterPro" id="IPR031730">
    <property type="entry name" value="Carbam_trans_C"/>
</dbReference>
<evidence type="ECO:0000313" key="7">
    <source>
        <dbReference type="Proteomes" id="UP000013923"/>
    </source>
</evidence>
<dbReference type="InterPro" id="IPR038152">
    <property type="entry name" value="Carbam_trans_C_sf"/>
</dbReference>
<feature type="domain" description="Carbamoyltransferase C-terminal" evidence="3">
    <location>
        <begin position="404"/>
        <end position="569"/>
    </location>
</feature>
<keyword evidence="4" id="KW-0808">Transferase</keyword>
<gene>
    <name evidence="5" type="ORF">PCMG_00308</name>
    <name evidence="4" type="ORF">PSSM2_308</name>
</gene>
<evidence type="ECO:0000313" key="6">
    <source>
        <dbReference type="Proteomes" id="UP000000991"/>
    </source>
</evidence>
<organismHost>
    <name type="scientific">Prochlorococcus</name>
    <dbReference type="NCBI Taxonomy" id="1218"/>
</organismHost>
<sequence length="600" mass="68193">MSNIICSISRGHNASTTLMVDGKIIFYLEEERLSRFKRDGTPLLGMAKVYEYVDHIDHLVVCHTHRSAPTVDWTTEDLYKSWMRKLCKRKTPYKITFIDSIHHEMHSNIAFINSGFDSAAAVIADGAGSFLHIEAFENTIYEFESIYHVKKDLDTKTVYKHYGTDEPCGYMLLDRETQNPNLIITEFPGIVKEYEAITRYCGFNSIEAGKTMGLSPYGEPNPEIPPMFVNGFGNRNLFKPNYPNGAYVIEDRYKIIRDDYISHNGEVGTGEYTQVQKDLAYAIQKESEDQMCALIQKAHEMTGEKNIVICGGYGLNCVANYKFKQRFPNLNIYVEPISHDGGTSMGGAYHVYYNDYVKTGKESRKVEPPKTIYYGPQYDPDTYLNYIHEYPSAKVTDASYDSVARLIREGNIVTIFQGRSEAGPRALGNRSILFDPTIKDGKDIVNSVKHREFFRPFACSILADKVHDWFDLAGMDDSPSMMYAVDALPGVAEKIPSVIHVDNTCRIQTVTKEQNEHYYNLISAFEKLSNTPILFNTSFNLGGDPLVEDIDDALDTLSTSDINYMYLPEIQKLVELKTREMQDTRQQPINILTETADTKL</sequence>
<dbReference type="GeneID" id="3294270"/>
<dbReference type="Gene3D" id="3.30.420.40">
    <property type="match status" value="1"/>
</dbReference>
<dbReference type="CDD" id="cd24033">
    <property type="entry name" value="ASKHA_NBD_NodU_CmcH-like_N"/>
    <property type="match status" value="1"/>
</dbReference>
<dbReference type="RefSeq" id="YP_214539.1">
    <property type="nucleotide sequence ID" value="NC_006883.2"/>
</dbReference>
<accession>Q58M47</accession>
<dbReference type="InterPro" id="IPR051338">
    <property type="entry name" value="NodU/CmcH_Carbamoyltrnsfr"/>
</dbReference>
<protein>
    <submittedName>
        <fullName evidence="4">Carbamoyltransferase</fullName>
    </submittedName>
</protein>
<dbReference type="Proteomes" id="UP000000991">
    <property type="component" value="Segment"/>
</dbReference>
<reference evidence="4 6" key="1">
    <citation type="journal article" date="2005" name="PLoS Biol.">
        <title>Three Prochlorococcus cyanophage genomes: signature features and ecological interpretations.</title>
        <authorList>
            <person name="Sullivan M.B."/>
            <person name="Coleman M.L."/>
            <person name="Weigele P."/>
            <person name="Rohwer F."/>
            <person name="Chisholm S.W."/>
        </authorList>
    </citation>
    <scope>NUCLEOTIDE SEQUENCE</scope>
</reference>
<feature type="domain" description="Carbamoyltransferase" evidence="2">
    <location>
        <begin position="87"/>
        <end position="348"/>
    </location>
</feature>
<dbReference type="GO" id="GO:0016740">
    <property type="term" value="F:transferase activity"/>
    <property type="evidence" value="ECO:0007669"/>
    <property type="project" value="UniProtKB-KW"/>
</dbReference>
<dbReference type="PANTHER" id="PTHR34847:SF1">
    <property type="entry name" value="NODULATION PROTEIN U"/>
    <property type="match status" value="1"/>
</dbReference>
<dbReference type="Proteomes" id="UP000013923">
    <property type="component" value="Genome"/>
</dbReference>
<dbReference type="PANTHER" id="PTHR34847">
    <property type="entry name" value="NODULATION PROTEIN U"/>
    <property type="match status" value="1"/>
</dbReference>
<evidence type="ECO:0000256" key="1">
    <source>
        <dbReference type="ARBA" id="ARBA00006129"/>
    </source>
</evidence>
<evidence type="ECO:0000259" key="2">
    <source>
        <dbReference type="Pfam" id="PF02543"/>
    </source>
</evidence>
<comment type="similarity">
    <text evidence="1">Belongs to the NodU/CmcH family.</text>
</comment>
<name>Q58M47_BPPRM</name>
<evidence type="ECO:0000259" key="3">
    <source>
        <dbReference type="Pfam" id="PF16861"/>
    </source>
</evidence>
<reference evidence="5 7" key="2">
    <citation type="submission" date="2009-10" db="EMBL/GenBank/DDBJ databases">
        <title>The Genome Sequence of Prochlorococcus phage P-SSM2.</title>
        <authorList>
            <consortium name="The Broad Institute Genome Sequencing Platform"/>
            <person name="Henn M.R."/>
            <person name="Sullivan M.S."/>
            <person name="Osburne M.S."/>
            <person name="Levin J."/>
            <person name="Malboeuf C."/>
            <person name="Casali M."/>
            <person name="Russ C."/>
            <person name="Lennon N."/>
            <person name="Chapman S.B."/>
            <person name="Erlich R."/>
            <person name="Young S.K."/>
            <person name="Koehrsen M."/>
            <person name="Yandava C."/>
            <person name="Zeng Q."/>
            <person name="Alvarado L."/>
            <person name="Anderson S."/>
            <person name="Berlin A."/>
            <person name="Borenstein D."/>
            <person name="Chen Z."/>
            <person name="Engels R."/>
            <person name="Freedman E."/>
            <person name="Gellesch M."/>
            <person name="Goldberg J."/>
            <person name="Green L."/>
            <person name="Griggs A."/>
            <person name="Gujja S."/>
            <person name="Heilman E.R."/>
            <person name="Heiman D."/>
            <person name="Hepburn T."/>
            <person name="Howarth C."/>
            <person name="Jen D."/>
            <person name="Larson L."/>
            <person name="Lewis B."/>
            <person name="Mehta T."/>
            <person name="Park D."/>
            <person name="Pearson M."/>
            <person name="Richards J."/>
            <person name="Rizzolo K."/>
            <person name="Roberts A."/>
            <person name="Ryan E."/>
            <person name="Saif S."/>
            <person name="Shea T."/>
            <person name="Shenoy N."/>
            <person name="Sisk P."/>
            <person name="Stolte C."/>
            <person name="Sykes S."/>
            <person name="Walk T."/>
            <person name="White J."/>
            <person name="Yu Q."/>
            <person name="Coleman M.L."/>
            <person name="Huang K.H."/>
            <person name="Weigele P.R."/>
            <person name="DeFrancesco A.S."/>
            <person name="Kern S.E."/>
            <person name="Thompson L.R."/>
            <person name="Fu R."/>
            <person name="Hombeck B."/>
            <person name="Chisholm S.W."/>
            <person name="Haas B."/>
            <person name="Nusbaum C."/>
            <person name="Birren B."/>
        </authorList>
    </citation>
    <scope>NUCLEOTIDE SEQUENCE [LARGE SCALE GENOMIC DNA]</scope>
    <source>
        <strain evidence="5">P-SSM2</strain>
    </source>
</reference>
<dbReference type="Pfam" id="PF02543">
    <property type="entry name" value="Carbam_trans_N"/>
    <property type="match status" value="1"/>
</dbReference>
<dbReference type="EMBL" id="GU071092">
    <property type="protein sequence ID" value="ACY76183.1"/>
    <property type="molecule type" value="Genomic_DNA"/>
</dbReference>
<proteinExistence type="inferred from homology"/>
<evidence type="ECO:0000313" key="4">
    <source>
        <dbReference type="EMBL" id="AAX44685.1"/>
    </source>
</evidence>
<dbReference type="EMBL" id="AY939844">
    <property type="protein sequence ID" value="AAX44685.1"/>
    <property type="molecule type" value="Genomic_DNA"/>
</dbReference>
<keyword evidence="6" id="KW-1185">Reference proteome</keyword>
<reference evidence="4 6" key="3">
    <citation type="journal article" date="2010" name="Environ. Microbiol.">
        <title>Genomic analysis of oceanic cyanobacterial myoviruses compared with T4-like myoviruses from diverse hosts and environments.</title>
        <authorList>
            <person name="Sullivan M.B."/>
            <person name="Huang K.H."/>
            <person name="Ignacio-Espinoza J.C."/>
            <person name="Berlin A.M."/>
            <person name="Kelly L."/>
            <person name="Weigele P.R."/>
            <person name="DeFrancesco A.S."/>
            <person name="Kern S.E."/>
            <person name="Thompson L.R."/>
            <person name="Young S."/>
            <person name="Yandava C."/>
            <person name="Fu R."/>
            <person name="Krastins B."/>
            <person name="Chase M."/>
            <person name="Sarracino D."/>
            <person name="Osburne M.S."/>
            <person name="Henn M.R."/>
            <person name="Chisholm S.W."/>
        </authorList>
    </citation>
    <scope>NUCLEOTIDE SEQUENCE [LARGE SCALE GENOMIC DNA]</scope>
</reference>
<evidence type="ECO:0000313" key="5">
    <source>
        <dbReference type="EMBL" id="ACY76183.1"/>
    </source>
</evidence>
<dbReference type="Pfam" id="PF16861">
    <property type="entry name" value="Carbam_trans_C"/>
    <property type="match status" value="1"/>
</dbReference>
<dbReference type="Gene3D" id="3.90.870.20">
    <property type="entry name" value="Carbamoyltransferase, C-terminal domain"/>
    <property type="match status" value="1"/>
</dbReference>
<dbReference type="InterPro" id="IPR003696">
    <property type="entry name" value="Carbtransf_dom"/>
</dbReference>